<reference evidence="1" key="1">
    <citation type="submission" date="2021-01" db="EMBL/GenBank/DDBJ databases">
        <title>Whole genome shotgun sequence of Sphaerisporangium rufum NBRC 109079.</title>
        <authorList>
            <person name="Komaki H."/>
            <person name="Tamura T."/>
        </authorList>
    </citation>
    <scope>NUCLEOTIDE SEQUENCE</scope>
    <source>
        <strain evidence="1">NBRC 109079</strain>
    </source>
</reference>
<evidence type="ECO:0000313" key="1">
    <source>
        <dbReference type="EMBL" id="GII79113.1"/>
    </source>
</evidence>
<proteinExistence type="predicted"/>
<gene>
    <name evidence="1" type="ORF">Sru01_40950</name>
</gene>
<name>A0A919R4F5_9ACTN</name>
<organism evidence="1 2">
    <name type="scientific">Sphaerisporangium rufum</name>
    <dbReference type="NCBI Taxonomy" id="1381558"/>
    <lineage>
        <taxon>Bacteria</taxon>
        <taxon>Bacillati</taxon>
        <taxon>Actinomycetota</taxon>
        <taxon>Actinomycetes</taxon>
        <taxon>Streptosporangiales</taxon>
        <taxon>Streptosporangiaceae</taxon>
        <taxon>Sphaerisporangium</taxon>
    </lineage>
</organism>
<dbReference type="Proteomes" id="UP000655287">
    <property type="component" value="Unassembled WGS sequence"/>
</dbReference>
<accession>A0A919R4F5</accession>
<keyword evidence="2" id="KW-1185">Reference proteome</keyword>
<comment type="caution">
    <text evidence="1">The sequence shown here is derived from an EMBL/GenBank/DDBJ whole genome shotgun (WGS) entry which is preliminary data.</text>
</comment>
<dbReference type="EMBL" id="BOOU01000054">
    <property type="protein sequence ID" value="GII79113.1"/>
    <property type="molecule type" value="Genomic_DNA"/>
</dbReference>
<sequence length="447" mass="48629">MTQKDRRATPRSLRLLRERRGWSWSDQARAIRDAARTLSITPVARHGIASLVRTIARWESEDAPVIPGERYQLLLAYVFAHRGDEVAVGPGSDFDHLMSLLPSWGVRADRVAELRAQVVRTATPGHALLAFLTPDLGQTLARVLAAPQNLTNEVVQQIDDLVTGINAQVGSTPFSRLQVALAPAVEACRGLLAVDLPDVMRLPLAQAAANAFMVAARMAFESRDDGTSAALYAQAVRTARDLPTWEQAAIRTSQALTMLYSTRDVPAARGVADAAVRDARRSDSRIMRSRAHALQAELAARAGQDRHALAALHLAWQEVDGDVSSDPAAGRFGPGYLDGFEGVCNLHLNRGADAEPQLARSRESLTQPRQTVQRAIVTADLALARLHAEGPEAAAVTLHACIDLAAATRARVPALRIVDVRNRLKPWRGESFIADLDEHLHEELLAR</sequence>
<protein>
    <submittedName>
        <fullName evidence="1">Uncharacterized protein</fullName>
    </submittedName>
</protein>
<dbReference type="AlphaFoldDB" id="A0A919R4F5"/>
<dbReference type="RefSeq" id="WP_203988856.1">
    <property type="nucleotide sequence ID" value="NZ_BOOU01000054.1"/>
</dbReference>
<evidence type="ECO:0000313" key="2">
    <source>
        <dbReference type="Proteomes" id="UP000655287"/>
    </source>
</evidence>